<reference evidence="7" key="2">
    <citation type="submission" date="2021-04" db="EMBL/GenBank/DDBJ databases">
        <authorList>
            <person name="Gilroy R."/>
        </authorList>
    </citation>
    <scope>NUCLEOTIDE SEQUENCE</scope>
    <source>
        <strain evidence="7">687</strain>
    </source>
</reference>
<keyword evidence="3 5" id="KW-0067">ATP-binding</keyword>
<keyword evidence="5 7" id="KW-0808">Transferase</keyword>
<sequence length="204" mass="22609">MQHPYSVGLTGGIACGKTAACRVFTQLHIPVIDADIISRELTAIGSPMLPKLAQLFGRQCLNADGSLCRPYLRQKVFADEKALTQLNALLHPAIHQELLRQAQEAGQHAPYVVLAIPLLFEHKLTSLVDRVLVLDCSPELQLQRIIARDGCSVATAQSIIAHQVSRDFRISHADDLINTQSSDLQYLAQQIYKLHQQYCTYAAK</sequence>
<keyword evidence="5" id="KW-0963">Cytoplasm</keyword>
<dbReference type="EMBL" id="JAHLFG010000060">
    <property type="protein sequence ID" value="MBU3826920.1"/>
    <property type="molecule type" value="Genomic_DNA"/>
</dbReference>
<dbReference type="Proteomes" id="UP000824150">
    <property type="component" value="Unassembled WGS sequence"/>
</dbReference>
<dbReference type="GO" id="GO:0005737">
    <property type="term" value="C:cytoplasm"/>
    <property type="evidence" value="ECO:0007669"/>
    <property type="project" value="UniProtKB-SubCell"/>
</dbReference>
<dbReference type="SUPFAM" id="SSF52540">
    <property type="entry name" value="P-loop containing nucleoside triphosphate hydrolases"/>
    <property type="match status" value="1"/>
</dbReference>
<evidence type="ECO:0000313" key="7">
    <source>
        <dbReference type="EMBL" id="MBU3826920.1"/>
    </source>
</evidence>
<feature type="binding site" evidence="5">
    <location>
        <begin position="14"/>
        <end position="19"/>
    </location>
    <ligand>
        <name>ATP</name>
        <dbReference type="ChEBI" id="CHEBI:30616"/>
    </ligand>
</feature>
<comment type="subcellular location">
    <subcellularLocation>
        <location evidence="5">Cytoplasm</location>
    </subcellularLocation>
</comment>
<keyword evidence="2 5" id="KW-0547">Nucleotide-binding</keyword>
<dbReference type="PANTHER" id="PTHR10695:SF46">
    <property type="entry name" value="BIFUNCTIONAL COENZYME A SYNTHASE-RELATED"/>
    <property type="match status" value="1"/>
</dbReference>
<evidence type="ECO:0000313" key="8">
    <source>
        <dbReference type="Proteomes" id="UP000824150"/>
    </source>
</evidence>
<comment type="similarity">
    <text evidence="1 5">Belongs to the CoaE family.</text>
</comment>
<comment type="function">
    <text evidence="5">Catalyzes the phosphorylation of the 3'-hydroxyl group of dephosphocoenzyme A to form coenzyme A.</text>
</comment>
<evidence type="ECO:0000256" key="6">
    <source>
        <dbReference type="NCBIfam" id="TIGR00152"/>
    </source>
</evidence>
<dbReference type="GO" id="GO:0005524">
    <property type="term" value="F:ATP binding"/>
    <property type="evidence" value="ECO:0007669"/>
    <property type="project" value="UniProtKB-UniRule"/>
</dbReference>
<dbReference type="HAMAP" id="MF_00376">
    <property type="entry name" value="Dephospho_CoA_kinase"/>
    <property type="match status" value="1"/>
</dbReference>
<dbReference type="InterPro" id="IPR001977">
    <property type="entry name" value="Depp_CoAkinase"/>
</dbReference>
<accession>A0A9E2KP25</accession>
<evidence type="ECO:0000256" key="1">
    <source>
        <dbReference type="ARBA" id="ARBA00009018"/>
    </source>
</evidence>
<comment type="catalytic activity">
    <reaction evidence="5">
        <text>3'-dephospho-CoA + ATP = ADP + CoA + H(+)</text>
        <dbReference type="Rhea" id="RHEA:18245"/>
        <dbReference type="ChEBI" id="CHEBI:15378"/>
        <dbReference type="ChEBI" id="CHEBI:30616"/>
        <dbReference type="ChEBI" id="CHEBI:57287"/>
        <dbReference type="ChEBI" id="CHEBI:57328"/>
        <dbReference type="ChEBI" id="CHEBI:456216"/>
        <dbReference type="EC" id="2.7.1.24"/>
    </reaction>
</comment>
<dbReference type="CDD" id="cd02022">
    <property type="entry name" value="DPCK"/>
    <property type="match status" value="1"/>
</dbReference>
<evidence type="ECO:0000256" key="2">
    <source>
        <dbReference type="ARBA" id="ARBA00022741"/>
    </source>
</evidence>
<name>A0A9E2KP25_9GAMM</name>
<dbReference type="Gene3D" id="3.40.50.300">
    <property type="entry name" value="P-loop containing nucleotide triphosphate hydrolases"/>
    <property type="match status" value="1"/>
</dbReference>
<dbReference type="InterPro" id="IPR027417">
    <property type="entry name" value="P-loop_NTPase"/>
</dbReference>
<dbReference type="GO" id="GO:0015937">
    <property type="term" value="P:coenzyme A biosynthetic process"/>
    <property type="evidence" value="ECO:0007669"/>
    <property type="project" value="UniProtKB-UniRule"/>
</dbReference>
<protein>
    <recommendedName>
        <fullName evidence="5 6">Dephospho-CoA kinase</fullName>
        <ecNumber evidence="5 6">2.7.1.24</ecNumber>
    </recommendedName>
    <alternativeName>
        <fullName evidence="5">Dephosphocoenzyme A kinase</fullName>
    </alternativeName>
</protein>
<keyword evidence="5 7" id="KW-0418">Kinase</keyword>
<reference evidence="7" key="1">
    <citation type="journal article" date="2021" name="PeerJ">
        <title>Extensive microbial diversity within the chicken gut microbiome revealed by metagenomics and culture.</title>
        <authorList>
            <person name="Gilroy R."/>
            <person name="Ravi A."/>
            <person name="Getino M."/>
            <person name="Pursley I."/>
            <person name="Horton D.L."/>
            <person name="Alikhan N.F."/>
            <person name="Baker D."/>
            <person name="Gharbi K."/>
            <person name="Hall N."/>
            <person name="Watson M."/>
            <person name="Adriaenssens E.M."/>
            <person name="Foster-Nyarko E."/>
            <person name="Jarju S."/>
            <person name="Secka A."/>
            <person name="Antonio M."/>
            <person name="Oren A."/>
            <person name="Chaudhuri R.R."/>
            <person name="La Ragione R."/>
            <person name="Hildebrand F."/>
            <person name="Pallen M.J."/>
        </authorList>
    </citation>
    <scope>NUCLEOTIDE SEQUENCE</scope>
    <source>
        <strain evidence="7">687</strain>
    </source>
</reference>
<dbReference type="PANTHER" id="PTHR10695">
    <property type="entry name" value="DEPHOSPHO-COA KINASE-RELATED"/>
    <property type="match status" value="1"/>
</dbReference>
<proteinExistence type="inferred from homology"/>
<gene>
    <name evidence="5 7" type="primary">coaE</name>
    <name evidence="7" type="ORF">IAA31_05470</name>
</gene>
<evidence type="ECO:0000256" key="4">
    <source>
        <dbReference type="ARBA" id="ARBA00022993"/>
    </source>
</evidence>
<dbReference type="Pfam" id="PF01121">
    <property type="entry name" value="CoaE"/>
    <property type="match status" value="1"/>
</dbReference>
<dbReference type="NCBIfam" id="TIGR00152">
    <property type="entry name" value="dephospho-CoA kinase"/>
    <property type="match status" value="1"/>
</dbReference>
<evidence type="ECO:0000256" key="3">
    <source>
        <dbReference type="ARBA" id="ARBA00022840"/>
    </source>
</evidence>
<dbReference type="EC" id="2.7.1.24" evidence="5 6"/>
<dbReference type="AlphaFoldDB" id="A0A9E2KP25"/>
<dbReference type="GO" id="GO:0004140">
    <property type="term" value="F:dephospho-CoA kinase activity"/>
    <property type="evidence" value="ECO:0007669"/>
    <property type="project" value="UniProtKB-UniRule"/>
</dbReference>
<evidence type="ECO:0000256" key="5">
    <source>
        <dbReference type="HAMAP-Rule" id="MF_00376"/>
    </source>
</evidence>
<keyword evidence="4 5" id="KW-0173">Coenzyme A biosynthesis</keyword>
<organism evidence="7 8">
    <name type="scientific">Candidatus Anaerobiospirillum merdipullorum</name>
    <dbReference type="NCBI Taxonomy" id="2838450"/>
    <lineage>
        <taxon>Bacteria</taxon>
        <taxon>Pseudomonadati</taxon>
        <taxon>Pseudomonadota</taxon>
        <taxon>Gammaproteobacteria</taxon>
        <taxon>Aeromonadales</taxon>
        <taxon>Succinivibrionaceae</taxon>
        <taxon>Anaerobiospirillum</taxon>
    </lineage>
</organism>
<comment type="pathway">
    <text evidence="5">Cofactor biosynthesis; coenzyme A biosynthesis; CoA from (R)-pantothenate: step 5/5.</text>
</comment>
<dbReference type="PROSITE" id="PS51219">
    <property type="entry name" value="DPCK"/>
    <property type="match status" value="1"/>
</dbReference>
<comment type="caution">
    <text evidence="7">The sequence shown here is derived from an EMBL/GenBank/DDBJ whole genome shotgun (WGS) entry which is preliminary data.</text>
</comment>